<comment type="function">
    <text evidence="16">Catalyzes the first reaction in the catabolism of the essential branched chain amino acids leucine, isoleucine, and valine. May also function as a transporter of branched chain alpha-keto acids.</text>
</comment>
<dbReference type="NCBIfam" id="TIGR01123">
    <property type="entry name" value="ilvE_II"/>
    <property type="match status" value="1"/>
</dbReference>
<comment type="catalytic activity">
    <reaction evidence="18">
        <text>L-valine + 2-oxoglutarate = 3-methyl-2-oxobutanoate + L-glutamate</text>
        <dbReference type="Rhea" id="RHEA:24813"/>
        <dbReference type="ChEBI" id="CHEBI:11851"/>
        <dbReference type="ChEBI" id="CHEBI:16810"/>
        <dbReference type="ChEBI" id="CHEBI:29985"/>
        <dbReference type="ChEBI" id="CHEBI:57762"/>
        <dbReference type="EC" id="2.6.1.42"/>
    </reaction>
    <physiologicalReaction direction="left-to-right" evidence="18">
        <dbReference type="Rhea" id="RHEA:24814"/>
    </physiologicalReaction>
</comment>
<keyword evidence="9 23" id="KW-0808">Transferase</keyword>
<protein>
    <recommendedName>
        <fullName evidence="23">Branched-chain-amino-acid aminotransferase</fullName>
        <ecNumber evidence="23">2.6.1.42</ecNumber>
    </recommendedName>
</protein>
<comment type="subcellular location">
    <subcellularLocation>
        <location evidence="3">Cytoplasm</location>
    </subcellularLocation>
    <subcellularLocation>
        <location evidence="2">Mitochondrion</location>
    </subcellularLocation>
</comment>
<keyword evidence="15 23" id="KW-0100">Branched-chain amino acid biosynthesis</keyword>
<name>A0AAV7PSZ9_PLEWA</name>
<dbReference type="InterPro" id="IPR005786">
    <property type="entry name" value="B_amino_transII"/>
</dbReference>
<comment type="similarity">
    <text evidence="4 21">Belongs to the class-IV pyridoxal-phosphate-dependent aminotransferase family.</text>
</comment>
<evidence type="ECO:0000256" key="2">
    <source>
        <dbReference type="ARBA" id="ARBA00004173"/>
    </source>
</evidence>
<gene>
    <name evidence="24" type="ORF">NDU88_009749</name>
</gene>
<evidence type="ECO:0000256" key="18">
    <source>
        <dbReference type="ARBA" id="ARBA00050614"/>
    </source>
</evidence>
<dbReference type="InterPro" id="IPR043131">
    <property type="entry name" value="BCAT-like_N"/>
</dbReference>
<organism evidence="24 25">
    <name type="scientific">Pleurodeles waltl</name>
    <name type="common">Iberian ribbed newt</name>
    <dbReference type="NCBI Taxonomy" id="8319"/>
    <lineage>
        <taxon>Eukaryota</taxon>
        <taxon>Metazoa</taxon>
        <taxon>Chordata</taxon>
        <taxon>Craniata</taxon>
        <taxon>Vertebrata</taxon>
        <taxon>Euteleostomi</taxon>
        <taxon>Amphibia</taxon>
        <taxon>Batrachia</taxon>
        <taxon>Caudata</taxon>
        <taxon>Salamandroidea</taxon>
        <taxon>Salamandridae</taxon>
        <taxon>Pleurodelinae</taxon>
        <taxon>Pleurodeles</taxon>
    </lineage>
</organism>
<comment type="subunit">
    <text evidence="5">Homodimer.</text>
</comment>
<dbReference type="FunFam" id="3.30.470.10:FF:000002">
    <property type="entry name" value="Branched-chain-amino-acid aminotransferase"/>
    <property type="match status" value="1"/>
</dbReference>
<accession>A0AAV7PSZ9</accession>
<evidence type="ECO:0000256" key="10">
    <source>
        <dbReference type="ARBA" id="ARBA00022898"/>
    </source>
</evidence>
<evidence type="ECO:0000256" key="7">
    <source>
        <dbReference type="ARBA" id="ARBA00022576"/>
    </source>
</evidence>
<keyword evidence="12" id="KW-0007">Acetylation</keyword>
<keyword evidence="11" id="KW-0809">Transit peptide</keyword>
<keyword evidence="10 22" id="KW-0663">Pyridoxal phosphate</keyword>
<evidence type="ECO:0000256" key="9">
    <source>
        <dbReference type="ARBA" id="ARBA00022679"/>
    </source>
</evidence>
<evidence type="ECO:0000256" key="14">
    <source>
        <dbReference type="ARBA" id="ARBA00023128"/>
    </source>
</evidence>
<evidence type="ECO:0000256" key="4">
    <source>
        <dbReference type="ARBA" id="ARBA00009320"/>
    </source>
</evidence>
<dbReference type="Gene3D" id="3.20.10.10">
    <property type="entry name" value="D-amino Acid Aminotransferase, subunit A, domain 2"/>
    <property type="match status" value="1"/>
</dbReference>
<dbReference type="AlphaFoldDB" id="A0AAV7PSZ9"/>
<dbReference type="EC" id="2.6.1.42" evidence="23"/>
<dbReference type="InterPro" id="IPR033939">
    <property type="entry name" value="BCAT_family"/>
</dbReference>
<evidence type="ECO:0000256" key="21">
    <source>
        <dbReference type="RuleBase" id="RU004106"/>
    </source>
</evidence>
<feature type="modified residue" description="N6-(pyridoxal phosphate)lysine" evidence="20">
    <location>
        <position position="232"/>
    </location>
</feature>
<dbReference type="FunFam" id="3.20.10.10:FF:000005">
    <property type="entry name" value="Branched-chain-amino-acid aminotransferase"/>
    <property type="match status" value="1"/>
</dbReference>
<evidence type="ECO:0000313" key="25">
    <source>
        <dbReference type="Proteomes" id="UP001066276"/>
    </source>
</evidence>
<dbReference type="InterPro" id="IPR001544">
    <property type="entry name" value="Aminotrans_IV"/>
</dbReference>
<evidence type="ECO:0000256" key="13">
    <source>
        <dbReference type="ARBA" id="ARBA00023098"/>
    </source>
</evidence>
<comment type="caution">
    <text evidence="24">The sequence shown here is derived from an EMBL/GenBank/DDBJ whole genome shotgun (WGS) entry which is preliminary data.</text>
</comment>
<evidence type="ECO:0000256" key="15">
    <source>
        <dbReference type="ARBA" id="ARBA00023304"/>
    </source>
</evidence>
<evidence type="ECO:0000256" key="3">
    <source>
        <dbReference type="ARBA" id="ARBA00004496"/>
    </source>
</evidence>
<dbReference type="Proteomes" id="UP001066276">
    <property type="component" value="Chromosome 7"/>
</dbReference>
<comment type="catalytic activity">
    <reaction evidence="19">
        <text>L-leucine + 2-oxoglutarate = 4-methyl-2-oxopentanoate + L-glutamate</text>
        <dbReference type="Rhea" id="RHEA:18321"/>
        <dbReference type="ChEBI" id="CHEBI:16810"/>
        <dbReference type="ChEBI" id="CHEBI:17865"/>
        <dbReference type="ChEBI" id="CHEBI:29985"/>
        <dbReference type="ChEBI" id="CHEBI:57427"/>
        <dbReference type="EC" id="2.6.1.42"/>
    </reaction>
    <physiologicalReaction direction="left-to-right" evidence="19">
        <dbReference type="Rhea" id="RHEA:18322"/>
    </physiologicalReaction>
</comment>
<dbReference type="InterPro" id="IPR043132">
    <property type="entry name" value="BCAT-like_C"/>
</dbReference>
<dbReference type="GO" id="GO:0006629">
    <property type="term" value="P:lipid metabolic process"/>
    <property type="evidence" value="ECO:0007669"/>
    <property type="project" value="UniProtKB-KW"/>
</dbReference>
<evidence type="ECO:0000256" key="22">
    <source>
        <dbReference type="RuleBase" id="RU004516"/>
    </source>
</evidence>
<evidence type="ECO:0000256" key="12">
    <source>
        <dbReference type="ARBA" id="ARBA00022990"/>
    </source>
</evidence>
<dbReference type="SUPFAM" id="SSF56752">
    <property type="entry name" value="D-aminoacid aminotransferase-like PLP-dependent enzymes"/>
    <property type="match status" value="1"/>
</dbReference>
<evidence type="ECO:0000256" key="1">
    <source>
        <dbReference type="ARBA" id="ARBA00001933"/>
    </source>
</evidence>
<dbReference type="PIRSF" id="PIRSF006468">
    <property type="entry name" value="BCAT1"/>
    <property type="match status" value="1"/>
</dbReference>
<dbReference type="CDD" id="cd01557">
    <property type="entry name" value="BCAT_beta_family"/>
    <property type="match status" value="1"/>
</dbReference>
<keyword evidence="25" id="KW-1185">Reference proteome</keyword>
<reference evidence="24" key="1">
    <citation type="journal article" date="2022" name="bioRxiv">
        <title>Sequencing and chromosome-scale assembly of the giantPleurodeles waltlgenome.</title>
        <authorList>
            <person name="Brown T."/>
            <person name="Elewa A."/>
            <person name="Iarovenko S."/>
            <person name="Subramanian E."/>
            <person name="Araus A.J."/>
            <person name="Petzold A."/>
            <person name="Susuki M."/>
            <person name="Suzuki K.-i.T."/>
            <person name="Hayashi T."/>
            <person name="Toyoda A."/>
            <person name="Oliveira C."/>
            <person name="Osipova E."/>
            <person name="Leigh N.D."/>
            <person name="Simon A."/>
            <person name="Yun M.H."/>
        </authorList>
    </citation>
    <scope>NUCLEOTIDE SEQUENCE</scope>
    <source>
        <strain evidence="24">20211129_DDA</strain>
        <tissue evidence="24">Liver</tissue>
    </source>
</reference>
<dbReference type="InterPro" id="IPR018300">
    <property type="entry name" value="Aminotrans_IV_CS"/>
</dbReference>
<keyword evidence="6" id="KW-0963">Cytoplasm</keyword>
<dbReference type="GO" id="GO:0004084">
    <property type="term" value="F:branched-chain-amino-acid transaminase activity"/>
    <property type="evidence" value="ECO:0007669"/>
    <property type="project" value="UniProtKB-EC"/>
</dbReference>
<evidence type="ECO:0000256" key="16">
    <source>
        <dbReference type="ARBA" id="ARBA00045431"/>
    </source>
</evidence>
<dbReference type="PANTHER" id="PTHR11825">
    <property type="entry name" value="SUBGROUP IIII AMINOTRANSFERASE"/>
    <property type="match status" value="1"/>
</dbReference>
<evidence type="ECO:0000256" key="6">
    <source>
        <dbReference type="ARBA" id="ARBA00022490"/>
    </source>
</evidence>
<dbReference type="NCBIfam" id="NF009897">
    <property type="entry name" value="PRK13357.1"/>
    <property type="match status" value="1"/>
</dbReference>
<keyword evidence="8 23" id="KW-0028">Amino-acid biosynthesis</keyword>
<dbReference type="InterPro" id="IPR036038">
    <property type="entry name" value="Aminotransferase-like"/>
</dbReference>
<dbReference type="Pfam" id="PF01063">
    <property type="entry name" value="Aminotran_4"/>
    <property type="match status" value="1"/>
</dbReference>
<sequence length="395" mass="44845">MAAAGLRRGGQVFCRQLGFSAGWHSLPRRSLSTVFKASDMQIELNKRPNQKPDPGKLVFGKTFTDHMLAIEWSNEKGWEKPCIKPFQNLSLHPATSALHYSLEIFEGMKAFRGIDKKVRIFRPMLNMERMHRSAVRMTLPSFDKAELLECIRKLIEVDQEWVPYSDTASLYIRPTFIGMEPSLGVMKSNYALLYVILGPVGPYFSTGSFSPVSLLADPRFVRAWMGGMGDYKAGGNYGPTIHVQNEAAKQGCQQVLWLYGDDHQITEVGTMNIFLYWINEHGEEELVTPPLNGVILPGVVRRSLLDMSLQWGEFKVSEKTFTMNDLIKGLEENRVKEVFGSGTACVVCPVNRILYKDKNYHIPTMENGPYLAKRFLKELTDIQYGRTPSEWMLSI</sequence>
<proteinExistence type="inferred from homology"/>
<dbReference type="GO" id="GO:0009098">
    <property type="term" value="P:L-leucine biosynthetic process"/>
    <property type="evidence" value="ECO:0007669"/>
    <property type="project" value="TreeGrafter"/>
</dbReference>
<evidence type="ECO:0000256" key="19">
    <source>
        <dbReference type="ARBA" id="ARBA00052295"/>
    </source>
</evidence>
<dbReference type="Gene3D" id="3.30.470.10">
    <property type="match status" value="1"/>
</dbReference>
<keyword evidence="14" id="KW-0496">Mitochondrion</keyword>
<dbReference type="EMBL" id="JANPWB010000011">
    <property type="protein sequence ID" value="KAJ1131412.1"/>
    <property type="molecule type" value="Genomic_DNA"/>
</dbReference>
<dbReference type="GO" id="GO:0005739">
    <property type="term" value="C:mitochondrion"/>
    <property type="evidence" value="ECO:0007669"/>
    <property type="project" value="UniProtKB-SubCell"/>
</dbReference>
<keyword evidence="7 23" id="KW-0032">Aminotransferase</keyword>
<evidence type="ECO:0000256" key="8">
    <source>
        <dbReference type="ARBA" id="ARBA00022605"/>
    </source>
</evidence>
<evidence type="ECO:0000256" key="20">
    <source>
        <dbReference type="PIRSR" id="PIRSR006468-1"/>
    </source>
</evidence>
<evidence type="ECO:0000256" key="11">
    <source>
        <dbReference type="ARBA" id="ARBA00022946"/>
    </source>
</evidence>
<comment type="catalytic activity">
    <reaction evidence="17">
        <text>L-isoleucine + 2-oxoglutarate = (S)-3-methyl-2-oxopentanoate + L-glutamate</text>
        <dbReference type="Rhea" id="RHEA:24801"/>
        <dbReference type="ChEBI" id="CHEBI:16810"/>
        <dbReference type="ChEBI" id="CHEBI:29985"/>
        <dbReference type="ChEBI" id="CHEBI:35146"/>
        <dbReference type="ChEBI" id="CHEBI:58045"/>
        <dbReference type="EC" id="2.6.1.42"/>
    </reaction>
    <physiologicalReaction direction="left-to-right" evidence="17">
        <dbReference type="Rhea" id="RHEA:24802"/>
    </physiologicalReaction>
</comment>
<evidence type="ECO:0000256" key="17">
    <source>
        <dbReference type="ARBA" id="ARBA00050522"/>
    </source>
</evidence>
<dbReference type="PROSITE" id="PS00770">
    <property type="entry name" value="AA_TRANSFER_CLASS_4"/>
    <property type="match status" value="1"/>
</dbReference>
<dbReference type="PANTHER" id="PTHR11825:SF39">
    <property type="entry name" value="BRANCHED-CHAIN-AMINO-ACID AMINOTRANSFERASE, MITOCHONDRIAL"/>
    <property type="match status" value="1"/>
</dbReference>
<keyword evidence="13" id="KW-0443">Lipid metabolism</keyword>
<evidence type="ECO:0000313" key="24">
    <source>
        <dbReference type="EMBL" id="KAJ1131412.1"/>
    </source>
</evidence>
<dbReference type="GO" id="GO:0009099">
    <property type="term" value="P:L-valine biosynthetic process"/>
    <property type="evidence" value="ECO:0007669"/>
    <property type="project" value="TreeGrafter"/>
</dbReference>
<evidence type="ECO:0000256" key="5">
    <source>
        <dbReference type="ARBA" id="ARBA00011738"/>
    </source>
</evidence>
<evidence type="ECO:0000256" key="23">
    <source>
        <dbReference type="RuleBase" id="RU004517"/>
    </source>
</evidence>
<comment type="cofactor">
    <cofactor evidence="1 22">
        <name>pyridoxal 5'-phosphate</name>
        <dbReference type="ChEBI" id="CHEBI:597326"/>
    </cofactor>
</comment>